<reference evidence="1 2" key="1">
    <citation type="submission" date="2020-08" db="EMBL/GenBank/DDBJ databases">
        <title>Genomic Encyclopedia of Type Strains, Phase IV (KMG-IV): sequencing the most valuable type-strain genomes for metagenomic binning, comparative biology and taxonomic classification.</title>
        <authorList>
            <person name="Goeker M."/>
        </authorList>
    </citation>
    <scope>NUCLEOTIDE SEQUENCE [LARGE SCALE GENOMIC DNA]</scope>
    <source>
        <strain evidence="1 2">DSM 5391</strain>
    </source>
</reference>
<dbReference type="RefSeq" id="WP_184527962.1">
    <property type="nucleotide sequence ID" value="NZ_JACHGK010000013.1"/>
</dbReference>
<organism evidence="1 2">
    <name type="scientific">Bacillus benzoevorans</name>
    <dbReference type="NCBI Taxonomy" id="1456"/>
    <lineage>
        <taxon>Bacteria</taxon>
        <taxon>Bacillati</taxon>
        <taxon>Bacillota</taxon>
        <taxon>Bacilli</taxon>
        <taxon>Bacillales</taxon>
        <taxon>Bacillaceae</taxon>
        <taxon>Bacillus</taxon>
    </lineage>
</organism>
<gene>
    <name evidence="1" type="ORF">HNR53_003375</name>
</gene>
<evidence type="ECO:0000313" key="2">
    <source>
        <dbReference type="Proteomes" id="UP000531594"/>
    </source>
</evidence>
<keyword evidence="2" id="KW-1185">Reference proteome</keyword>
<dbReference type="EMBL" id="JACHGK010000013">
    <property type="protein sequence ID" value="MBB6446711.1"/>
    <property type="molecule type" value="Genomic_DNA"/>
</dbReference>
<evidence type="ECO:0000313" key="1">
    <source>
        <dbReference type="EMBL" id="MBB6446711.1"/>
    </source>
</evidence>
<sequence length="88" mass="9837">MALFRRLSCAWQLGEQEEKDRVPGTIQRIGNWYAGTVSCLAVDKEKDRVPGTIQRIGNWYAGTVSCLAEDKQNHDLGACHLSNNLFGK</sequence>
<dbReference type="AlphaFoldDB" id="A0A7X0LW47"/>
<dbReference type="Proteomes" id="UP000531594">
    <property type="component" value="Unassembled WGS sequence"/>
</dbReference>
<protein>
    <submittedName>
        <fullName evidence="1">Uncharacterized protein</fullName>
    </submittedName>
</protein>
<comment type="caution">
    <text evidence="1">The sequence shown here is derived from an EMBL/GenBank/DDBJ whole genome shotgun (WGS) entry which is preliminary data.</text>
</comment>
<proteinExistence type="predicted"/>
<name>A0A7X0LW47_9BACI</name>
<accession>A0A7X0LW47</accession>